<evidence type="ECO:0000313" key="2">
    <source>
        <dbReference type="EMBL" id="KCV69545.1"/>
    </source>
</evidence>
<dbReference type="OrthoDB" id="29773at2759"/>
<dbReference type="EMBL" id="KB932206">
    <property type="protein sequence ID" value="KCV69545.1"/>
    <property type="molecule type" value="Genomic_DNA"/>
</dbReference>
<keyword evidence="3" id="KW-1185">Reference proteome</keyword>
<organism evidence="2">
    <name type="scientific">Fonticula alba</name>
    <name type="common">Slime mold</name>
    <dbReference type="NCBI Taxonomy" id="691883"/>
    <lineage>
        <taxon>Eukaryota</taxon>
        <taxon>Rotosphaerida</taxon>
        <taxon>Fonticulaceae</taxon>
        <taxon>Fonticula</taxon>
    </lineage>
</organism>
<dbReference type="GeneID" id="20528691"/>
<feature type="transmembrane region" description="Helical" evidence="1">
    <location>
        <begin position="20"/>
        <end position="37"/>
    </location>
</feature>
<dbReference type="PANTHER" id="PTHR13146:SF0">
    <property type="entry name" value="SOLUTE CARRIER FAMILY 35 MEMBER F6"/>
    <property type="match status" value="1"/>
</dbReference>
<name>A0A058Z5M4_FONAL</name>
<proteinExistence type="predicted"/>
<keyword evidence="1" id="KW-1133">Transmembrane helix</keyword>
<feature type="transmembrane region" description="Helical" evidence="1">
    <location>
        <begin position="76"/>
        <end position="96"/>
    </location>
</feature>
<keyword evidence="1" id="KW-0472">Membrane</keyword>
<protein>
    <submittedName>
        <fullName evidence="2">Uncharacterized protein</fullName>
    </submittedName>
</protein>
<evidence type="ECO:0000313" key="3">
    <source>
        <dbReference type="Proteomes" id="UP000030693"/>
    </source>
</evidence>
<sequence>MSKPEAANEGMSATQKRNYALLLAAGMLVTGTMNTLFTKFQSLQSFECADPANPYDCDKCPEDAPDGTCVPFEQPVLQTFTMFLGEFICFIVYYILRYFNKRKAAQAGTVYDDGNMLVGYVHHRPRRAHLDLHACLFPSIPAPTSAPGPSGPRARPLASP</sequence>
<dbReference type="RefSeq" id="XP_009496110.1">
    <property type="nucleotide sequence ID" value="XM_009497835.1"/>
</dbReference>
<dbReference type="AlphaFoldDB" id="A0A058Z5M4"/>
<dbReference type="Proteomes" id="UP000030693">
    <property type="component" value="Unassembled WGS sequence"/>
</dbReference>
<dbReference type="GO" id="GO:0016020">
    <property type="term" value="C:membrane"/>
    <property type="evidence" value="ECO:0007669"/>
    <property type="project" value="TreeGrafter"/>
</dbReference>
<reference evidence="2" key="1">
    <citation type="submission" date="2013-04" db="EMBL/GenBank/DDBJ databases">
        <title>The Genome Sequence of Fonticula alba ATCC 38817.</title>
        <authorList>
            <consortium name="The Broad Institute Genomics Platform"/>
            <person name="Russ C."/>
            <person name="Cuomo C."/>
            <person name="Burger G."/>
            <person name="Gray M.W."/>
            <person name="Holland P.W.H."/>
            <person name="King N."/>
            <person name="Lang F.B.F."/>
            <person name="Roger A.J."/>
            <person name="Ruiz-Trillo I."/>
            <person name="Brown M."/>
            <person name="Walker B."/>
            <person name="Young S."/>
            <person name="Zeng Q."/>
            <person name="Gargeya S."/>
            <person name="Fitzgerald M."/>
            <person name="Haas B."/>
            <person name="Abouelleil A."/>
            <person name="Allen A.W."/>
            <person name="Alvarado L."/>
            <person name="Arachchi H.M."/>
            <person name="Berlin A.M."/>
            <person name="Chapman S.B."/>
            <person name="Gainer-Dewar J."/>
            <person name="Goldberg J."/>
            <person name="Griggs A."/>
            <person name="Gujja S."/>
            <person name="Hansen M."/>
            <person name="Howarth C."/>
            <person name="Imamovic A."/>
            <person name="Ireland A."/>
            <person name="Larimer J."/>
            <person name="McCowan C."/>
            <person name="Murphy C."/>
            <person name="Pearson M."/>
            <person name="Poon T.W."/>
            <person name="Priest M."/>
            <person name="Roberts A."/>
            <person name="Saif S."/>
            <person name="Shea T."/>
            <person name="Sisk P."/>
            <person name="Sykes S."/>
            <person name="Wortman J."/>
            <person name="Nusbaum C."/>
            <person name="Birren B."/>
        </authorList>
    </citation>
    <scope>NUCLEOTIDE SEQUENCE [LARGE SCALE GENOMIC DNA]</scope>
    <source>
        <strain evidence="2">ATCC 38817</strain>
    </source>
</reference>
<dbReference type="PANTHER" id="PTHR13146">
    <property type="match status" value="1"/>
</dbReference>
<keyword evidence="1" id="KW-0812">Transmembrane</keyword>
<evidence type="ECO:0000256" key="1">
    <source>
        <dbReference type="SAM" id="Phobius"/>
    </source>
</evidence>
<accession>A0A058Z5M4</accession>
<dbReference type="STRING" id="691883.A0A058Z5M4"/>
<gene>
    <name evidence="2" type="ORF">H696_03966</name>
</gene>